<dbReference type="Proteomes" id="UP000499080">
    <property type="component" value="Unassembled WGS sequence"/>
</dbReference>
<dbReference type="EMBL" id="BGPR01001578">
    <property type="protein sequence ID" value="GBM57111.1"/>
    <property type="molecule type" value="Genomic_DNA"/>
</dbReference>
<organism evidence="1 2">
    <name type="scientific">Araneus ventricosus</name>
    <name type="common">Orbweaver spider</name>
    <name type="synonym">Epeira ventricosa</name>
    <dbReference type="NCBI Taxonomy" id="182803"/>
    <lineage>
        <taxon>Eukaryota</taxon>
        <taxon>Metazoa</taxon>
        <taxon>Ecdysozoa</taxon>
        <taxon>Arthropoda</taxon>
        <taxon>Chelicerata</taxon>
        <taxon>Arachnida</taxon>
        <taxon>Araneae</taxon>
        <taxon>Araneomorphae</taxon>
        <taxon>Entelegynae</taxon>
        <taxon>Araneoidea</taxon>
        <taxon>Araneidae</taxon>
        <taxon>Araneus</taxon>
    </lineage>
</organism>
<protein>
    <submittedName>
        <fullName evidence="1">Uncharacterized protein</fullName>
    </submittedName>
</protein>
<keyword evidence="2" id="KW-1185">Reference proteome</keyword>
<gene>
    <name evidence="1" type="ORF">AVEN_232264_1</name>
</gene>
<reference evidence="1 2" key="1">
    <citation type="journal article" date="2019" name="Sci. Rep.">
        <title>Orb-weaving spider Araneus ventricosus genome elucidates the spidroin gene catalogue.</title>
        <authorList>
            <person name="Kono N."/>
            <person name="Nakamura H."/>
            <person name="Ohtoshi R."/>
            <person name="Moran D.A.P."/>
            <person name="Shinohara A."/>
            <person name="Yoshida Y."/>
            <person name="Fujiwara M."/>
            <person name="Mori M."/>
            <person name="Tomita M."/>
            <person name="Arakawa K."/>
        </authorList>
    </citation>
    <scope>NUCLEOTIDE SEQUENCE [LARGE SCALE GENOMIC DNA]</scope>
</reference>
<name>A0A4Y2GW09_ARAVE</name>
<dbReference type="AlphaFoldDB" id="A0A4Y2GW09"/>
<proteinExistence type="predicted"/>
<comment type="caution">
    <text evidence="1">The sequence shown here is derived from an EMBL/GenBank/DDBJ whole genome shotgun (WGS) entry which is preliminary data.</text>
</comment>
<evidence type="ECO:0000313" key="2">
    <source>
        <dbReference type="Proteomes" id="UP000499080"/>
    </source>
</evidence>
<sequence length="93" mass="10810">MRIFLSLAEPSKTGRTLVSDLLETGWVVEMLSLFDFLHRINFNNTTPSANPEKHHLIIDQLFGTFQRLLYNCSVFFSYLSAIRKRRMIVSTVD</sequence>
<evidence type="ECO:0000313" key="1">
    <source>
        <dbReference type="EMBL" id="GBM57111.1"/>
    </source>
</evidence>
<accession>A0A4Y2GW09</accession>